<dbReference type="EMBL" id="LGRX02001964">
    <property type="protein sequence ID" value="KAK3285096.1"/>
    <property type="molecule type" value="Genomic_DNA"/>
</dbReference>
<name>A0AAE0GXA0_9CHLO</name>
<gene>
    <name evidence="1" type="ORF">CYMTET_7282</name>
</gene>
<evidence type="ECO:0000313" key="2">
    <source>
        <dbReference type="Proteomes" id="UP001190700"/>
    </source>
</evidence>
<dbReference type="AlphaFoldDB" id="A0AAE0GXA0"/>
<protein>
    <submittedName>
        <fullName evidence="1">Uncharacterized protein</fullName>
    </submittedName>
</protein>
<keyword evidence="2" id="KW-1185">Reference proteome</keyword>
<proteinExistence type="predicted"/>
<accession>A0AAE0GXA0</accession>
<evidence type="ECO:0000313" key="1">
    <source>
        <dbReference type="EMBL" id="KAK3285096.1"/>
    </source>
</evidence>
<dbReference type="Proteomes" id="UP001190700">
    <property type="component" value="Unassembled WGS sequence"/>
</dbReference>
<comment type="caution">
    <text evidence="1">The sequence shown here is derived from an EMBL/GenBank/DDBJ whole genome shotgun (WGS) entry which is preliminary data.</text>
</comment>
<organism evidence="1 2">
    <name type="scientific">Cymbomonas tetramitiformis</name>
    <dbReference type="NCBI Taxonomy" id="36881"/>
    <lineage>
        <taxon>Eukaryota</taxon>
        <taxon>Viridiplantae</taxon>
        <taxon>Chlorophyta</taxon>
        <taxon>Pyramimonadophyceae</taxon>
        <taxon>Pyramimonadales</taxon>
        <taxon>Pyramimonadaceae</taxon>
        <taxon>Cymbomonas</taxon>
    </lineage>
</organism>
<sequence>MGLPYPSEYAPLDEVEERPPAVPLRHVVGGEKPAEENSLRRQITILPSRTMSCSLAVKRTDFQSKTVYSRTAFAQERIQQRRRGWRWQVANGIVQPNG</sequence>
<reference evidence="1 2" key="1">
    <citation type="journal article" date="2015" name="Genome Biol. Evol.">
        <title>Comparative Genomics of a Bacterivorous Green Alga Reveals Evolutionary Causalities and Consequences of Phago-Mixotrophic Mode of Nutrition.</title>
        <authorList>
            <person name="Burns J.A."/>
            <person name="Paasch A."/>
            <person name="Narechania A."/>
            <person name="Kim E."/>
        </authorList>
    </citation>
    <scope>NUCLEOTIDE SEQUENCE [LARGE SCALE GENOMIC DNA]</scope>
    <source>
        <strain evidence="1 2">PLY_AMNH</strain>
    </source>
</reference>